<dbReference type="InterPro" id="IPR050161">
    <property type="entry name" value="Siro_Cobalamin_biosynth"/>
</dbReference>
<keyword evidence="3 13" id="KW-0489">Methyltransferase</keyword>
<evidence type="ECO:0000259" key="12">
    <source>
        <dbReference type="Pfam" id="PF00590"/>
    </source>
</evidence>
<dbReference type="InterPro" id="IPR006366">
    <property type="entry name" value="CobA/CysG_C"/>
</dbReference>
<reference evidence="13" key="1">
    <citation type="submission" date="2022-05" db="EMBL/GenBank/DDBJ databases">
        <title>Jatrophihabitans sp. SB3-54 whole genome sequence.</title>
        <authorList>
            <person name="Suh M.K."/>
            <person name="Eom M.K."/>
            <person name="Kim J.S."/>
            <person name="Kim H.S."/>
            <person name="Do H.E."/>
            <person name="Shin Y.K."/>
            <person name="Lee J.-S."/>
        </authorList>
    </citation>
    <scope>NUCLEOTIDE SEQUENCE</scope>
    <source>
        <strain evidence="13">SB3-54</strain>
    </source>
</reference>
<feature type="domain" description="Tetrapyrrole methylase" evidence="12">
    <location>
        <begin position="160"/>
        <end position="372"/>
    </location>
</feature>
<dbReference type="EC" id="2.1.1.107" evidence="13"/>
<dbReference type="InterPro" id="IPR012409">
    <property type="entry name" value="Sirohaem_synth"/>
</dbReference>
<comment type="pathway">
    <text evidence="1">Porphyrin-containing compound metabolism; siroheme biosynthesis; sirohydrochlorin from precorrin-2: step 1/1.</text>
</comment>
<dbReference type="PANTHER" id="PTHR45790:SF3">
    <property type="entry name" value="S-ADENOSYL-L-METHIONINE-DEPENDENT UROPORPHYRINOGEN III METHYLTRANSFERASE, CHLOROPLASTIC"/>
    <property type="match status" value="1"/>
</dbReference>
<evidence type="ECO:0000313" key="14">
    <source>
        <dbReference type="Proteomes" id="UP001164693"/>
    </source>
</evidence>
<evidence type="ECO:0000256" key="9">
    <source>
        <dbReference type="ARBA" id="ARBA00023244"/>
    </source>
</evidence>
<dbReference type="NCBIfam" id="TIGR01470">
    <property type="entry name" value="cysG_Nterm"/>
    <property type="match status" value="1"/>
</dbReference>
<keyword evidence="7" id="KW-0520">NAD</keyword>
<keyword evidence="8" id="KW-0456">Lyase</keyword>
<dbReference type="InterPro" id="IPR014777">
    <property type="entry name" value="4pyrrole_Mease_sub1"/>
</dbReference>
<evidence type="ECO:0000256" key="10">
    <source>
        <dbReference type="ARBA" id="ARBA00023268"/>
    </source>
</evidence>
<evidence type="ECO:0000256" key="3">
    <source>
        <dbReference type="ARBA" id="ARBA00022603"/>
    </source>
</evidence>
<proteinExistence type="predicted"/>
<name>A0ABY7JW43_9ACTN</name>
<dbReference type="RefSeq" id="WP_269443319.1">
    <property type="nucleotide sequence ID" value="NZ_CP097463.1"/>
</dbReference>
<evidence type="ECO:0000256" key="1">
    <source>
        <dbReference type="ARBA" id="ARBA00005010"/>
    </source>
</evidence>
<keyword evidence="10" id="KW-0511">Multifunctional enzyme</keyword>
<keyword evidence="6" id="KW-0560">Oxidoreductase</keyword>
<evidence type="ECO:0000256" key="6">
    <source>
        <dbReference type="ARBA" id="ARBA00023002"/>
    </source>
</evidence>
<keyword evidence="2" id="KW-0169">Cobalamin biosynthesis</keyword>
<dbReference type="EMBL" id="CP097463">
    <property type="protein sequence ID" value="WAX56784.1"/>
    <property type="molecule type" value="Genomic_DNA"/>
</dbReference>
<dbReference type="NCBIfam" id="NF004790">
    <property type="entry name" value="PRK06136.1"/>
    <property type="match status" value="1"/>
</dbReference>
<dbReference type="Gene3D" id="3.40.50.720">
    <property type="entry name" value="NAD(P)-binding Rossmann-like Domain"/>
    <property type="match status" value="1"/>
</dbReference>
<dbReference type="InterPro" id="IPR035996">
    <property type="entry name" value="4pyrrol_Methylase_sf"/>
</dbReference>
<evidence type="ECO:0000256" key="2">
    <source>
        <dbReference type="ARBA" id="ARBA00022573"/>
    </source>
</evidence>
<evidence type="ECO:0000256" key="5">
    <source>
        <dbReference type="ARBA" id="ARBA00022691"/>
    </source>
</evidence>
<protein>
    <submittedName>
        <fullName evidence="13">Uroporphyrinogen-III C-methyltransferase</fullName>
        <ecNumber evidence="13">2.1.1.107</ecNumber>
    </submittedName>
</protein>
<dbReference type="Proteomes" id="UP001164693">
    <property type="component" value="Chromosome"/>
</dbReference>
<evidence type="ECO:0000256" key="4">
    <source>
        <dbReference type="ARBA" id="ARBA00022679"/>
    </source>
</evidence>
<dbReference type="Pfam" id="PF13241">
    <property type="entry name" value="NAD_binding_7"/>
    <property type="match status" value="1"/>
</dbReference>
<dbReference type="InterPro" id="IPR014776">
    <property type="entry name" value="4pyrrole_Mease_sub2"/>
</dbReference>
<keyword evidence="4 13" id="KW-0808">Transferase</keyword>
<gene>
    <name evidence="13" type="primary">cobA</name>
    <name evidence="13" type="ORF">M6B22_19995</name>
</gene>
<dbReference type="InterPro" id="IPR000878">
    <property type="entry name" value="4pyrrol_Mease"/>
</dbReference>
<accession>A0ABY7JW43</accession>
<dbReference type="Pfam" id="PF00590">
    <property type="entry name" value="TP_methylase"/>
    <property type="match status" value="1"/>
</dbReference>
<dbReference type="GO" id="GO:0004851">
    <property type="term" value="F:uroporphyrin-III C-methyltransferase activity"/>
    <property type="evidence" value="ECO:0007669"/>
    <property type="project" value="UniProtKB-EC"/>
</dbReference>
<organism evidence="13 14">
    <name type="scientific">Jatrophihabitans cynanchi</name>
    <dbReference type="NCBI Taxonomy" id="2944128"/>
    <lineage>
        <taxon>Bacteria</taxon>
        <taxon>Bacillati</taxon>
        <taxon>Actinomycetota</taxon>
        <taxon>Actinomycetes</taxon>
        <taxon>Jatrophihabitantales</taxon>
        <taxon>Jatrophihabitantaceae</taxon>
        <taxon>Jatrophihabitans</taxon>
    </lineage>
</organism>
<keyword evidence="5" id="KW-0949">S-adenosyl-L-methionine</keyword>
<dbReference type="CDD" id="cd11642">
    <property type="entry name" value="SUMT"/>
    <property type="match status" value="1"/>
</dbReference>
<keyword evidence="9" id="KW-0627">Porphyrin biosynthesis</keyword>
<evidence type="ECO:0000313" key="13">
    <source>
        <dbReference type="EMBL" id="WAX56784.1"/>
    </source>
</evidence>
<dbReference type="PANTHER" id="PTHR45790">
    <property type="entry name" value="SIROHEME SYNTHASE-RELATED"/>
    <property type="match status" value="1"/>
</dbReference>
<evidence type="ECO:0000256" key="8">
    <source>
        <dbReference type="ARBA" id="ARBA00023239"/>
    </source>
</evidence>
<dbReference type="InterPro" id="IPR006367">
    <property type="entry name" value="Sirohaem_synthase_N"/>
</dbReference>
<dbReference type="GO" id="GO:0032259">
    <property type="term" value="P:methylation"/>
    <property type="evidence" value="ECO:0007669"/>
    <property type="project" value="UniProtKB-KW"/>
</dbReference>
<dbReference type="NCBIfam" id="TIGR01469">
    <property type="entry name" value="cobA_cysG_Cterm"/>
    <property type="match status" value="1"/>
</dbReference>
<dbReference type="PIRSF" id="PIRSF036426">
    <property type="entry name" value="Sirohaem_synth"/>
    <property type="match status" value="1"/>
</dbReference>
<evidence type="ECO:0000256" key="11">
    <source>
        <dbReference type="ARBA" id="ARBA00047561"/>
    </source>
</evidence>
<dbReference type="SUPFAM" id="SSF51735">
    <property type="entry name" value="NAD(P)-binding Rossmann-fold domains"/>
    <property type="match status" value="1"/>
</dbReference>
<dbReference type="SUPFAM" id="SSF53790">
    <property type="entry name" value="Tetrapyrrole methylase"/>
    <property type="match status" value="1"/>
</dbReference>
<dbReference type="Gene3D" id="3.30.950.10">
    <property type="entry name" value="Methyltransferase, Cobalt-precorrin-4 Transmethylase, Domain 2"/>
    <property type="match status" value="1"/>
</dbReference>
<evidence type="ECO:0000256" key="7">
    <source>
        <dbReference type="ARBA" id="ARBA00023027"/>
    </source>
</evidence>
<comment type="catalytic activity">
    <reaction evidence="11">
        <text>precorrin-2 + NAD(+) = sirohydrochlorin + NADH + 2 H(+)</text>
        <dbReference type="Rhea" id="RHEA:15613"/>
        <dbReference type="ChEBI" id="CHEBI:15378"/>
        <dbReference type="ChEBI" id="CHEBI:57540"/>
        <dbReference type="ChEBI" id="CHEBI:57945"/>
        <dbReference type="ChEBI" id="CHEBI:58351"/>
        <dbReference type="ChEBI" id="CHEBI:58827"/>
        <dbReference type="EC" id="1.3.1.76"/>
    </reaction>
</comment>
<dbReference type="InterPro" id="IPR036291">
    <property type="entry name" value="NAD(P)-bd_dom_sf"/>
</dbReference>
<sequence length="405" mass="41431">MTGYPLLLDVTGRRVLVVGGGKVGTRRTVALREAGADVVVVAPEATAEMLALGVTVLRRPFATPDLDGAWLAIACTDDAVVNAAVAAAAEQRRIFCVRSDAAPGGTARTPAVLRRDGMTVAITGGDDPRRSVALREAISAALDLGTLPARRVRPAATGSVALVGGGPGDPELITVRGRRLVASADVVVVDRLAPRELLDELPDTVEVIDCGKSAHRHNLRQHEINALLVERAQAGKRVVRLKGGDPFVFGRGGEEWLACVAAGVPVTVVPGLSSALAAPAAAAIPLTHRGIAADFTVVSGHLDPGRPEDTGVDWAALAVTPGTLVLLMSMERLDLIAAALIAHGRPASTPAAVVQRATLPGERIVRAPLAGLADAVRAAGVGAPAVIVVGDVVDVLVGAPQPARP</sequence>
<keyword evidence="14" id="KW-1185">Reference proteome</keyword>
<dbReference type="Gene3D" id="3.40.1010.10">
    <property type="entry name" value="Cobalt-precorrin-4 Transmethylase, Domain 1"/>
    <property type="match status" value="1"/>
</dbReference>